<dbReference type="EMBL" id="JAJSOF020000019">
    <property type="protein sequence ID" value="KAJ4438239.1"/>
    <property type="molecule type" value="Genomic_DNA"/>
</dbReference>
<evidence type="ECO:0000313" key="2">
    <source>
        <dbReference type="EMBL" id="KAJ4438239.1"/>
    </source>
</evidence>
<comment type="caution">
    <text evidence="2">The sequence shown here is derived from an EMBL/GenBank/DDBJ whole genome shotgun (WGS) entry which is preliminary data.</text>
</comment>
<dbReference type="PANTHER" id="PTHR46060:SF1">
    <property type="entry name" value="MARINER MOS1 TRANSPOSASE-LIKE PROTEIN"/>
    <property type="match status" value="1"/>
</dbReference>
<dbReference type="InterPro" id="IPR052709">
    <property type="entry name" value="Transposase-MT_Hybrid"/>
</dbReference>
<organism evidence="2 3">
    <name type="scientific">Periplaneta americana</name>
    <name type="common">American cockroach</name>
    <name type="synonym">Blatta americana</name>
    <dbReference type="NCBI Taxonomy" id="6978"/>
    <lineage>
        <taxon>Eukaryota</taxon>
        <taxon>Metazoa</taxon>
        <taxon>Ecdysozoa</taxon>
        <taxon>Arthropoda</taxon>
        <taxon>Hexapoda</taxon>
        <taxon>Insecta</taxon>
        <taxon>Pterygota</taxon>
        <taxon>Neoptera</taxon>
        <taxon>Polyneoptera</taxon>
        <taxon>Dictyoptera</taxon>
        <taxon>Blattodea</taxon>
        <taxon>Blattoidea</taxon>
        <taxon>Blattidae</taxon>
        <taxon>Blattinae</taxon>
        <taxon>Periplaneta</taxon>
    </lineage>
</organism>
<dbReference type="Proteomes" id="UP001148838">
    <property type="component" value="Unassembled WGS sequence"/>
</dbReference>
<dbReference type="InterPro" id="IPR036397">
    <property type="entry name" value="RNaseH_sf"/>
</dbReference>
<dbReference type="PANTHER" id="PTHR46060">
    <property type="entry name" value="MARINER MOS1 TRANSPOSASE-LIKE PROTEIN"/>
    <property type="match status" value="1"/>
</dbReference>
<evidence type="ECO:0000256" key="1">
    <source>
        <dbReference type="SAM" id="MobiDB-lite"/>
    </source>
</evidence>
<protein>
    <submittedName>
        <fullName evidence="2">Uncharacterized protein</fullName>
    </submittedName>
</protein>
<feature type="region of interest" description="Disordered" evidence="1">
    <location>
        <begin position="132"/>
        <end position="151"/>
    </location>
</feature>
<accession>A0ABQ8SVK7</accession>
<keyword evidence="3" id="KW-1185">Reference proteome</keyword>
<dbReference type="Gene3D" id="3.30.420.10">
    <property type="entry name" value="Ribonuclease H-like superfamily/Ribonuclease H"/>
    <property type="match status" value="1"/>
</dbReference>
<evidence type="ECO:0000313" key="3">
    <source>
        <dbReference type="Proteomes" id="UP001148838"/>
    </source>
</evidence>
<sequence length="241" mass="26773">MSPGSNTESYLAFAHTGLRENPGKTSTSWLFNDAVSTTRLFSVDEIGGSEMIFGEINRGFAIDYLAFNLQLGKTSEKAQPVVKFDASIPKVEEILTVVRKLGFSTSIEVEDGGSNSITCRLRGSFYDKVFHRPEHGTDRNSSSTVSSDGPDIMSKQMDRHPIAFIRLRVVELPPYSPDLASSDYNMFRQLKKLLAGQRLISDDDAKTPVRRCFLVLPSKFYKSGISKLVRDVIDVHLPCGL</sequence>
<gene>
    <name evidence="2" type="ORF">ANN_14178</name>
</gene>
<name>A0ABQ8SVK7_PERAM</name>
<proteinExistence type="predicted"/>
<reference evidence="2 3" key="1">
    <citation type="journal article" date="2022" name="Allergy">
        <title>Genome assembly and annotation of Periplaneta americana reveal a comprehensive cockroach allergen profile.</title>
        <authorList>
            <person name="Wang L."/>
            <person name="Xiong Q."/>
            <person name="Saelim N."/>
            <person name="Wang L."/>
            <person name="Nong W."/>
            <person name="Wan A.T."/>
            <person name="Shi M."/>
            <person name="Liu X."/>
            <person name="Cao Q."/>
            <person name="Hui J.H.L."/>
            <person name="Sookrung N."/>
            <person name="Leung T.F."/>
            <person name="Tungtrongchitr A."/>
            <person name="Tsui S.K.W."/>
        </authorList>
    </citation>
    <scope>NUCLEOTIDE SEQUENCE [LARGE SCALE GENOMIC DNA]</scope>
    <source>
        <strain evidence="2">PWHHKU_190912</strain>
    </source>
</reference>